<dbReference type="Proteomes" id="UP000321533">
    <property type="component" value="Chromosome"/>
</dbReference>
<feature type="transmembrane region" description="Helical" evidence="1">
    <location>
        <begin position="122"/>
        <end position="143"/>
    </location>
</feature>
<keyword evidence="1" id="KW-0472">Membrane</keyword>
<proteinExistence type="predicted"/>
<feature type="transmembrane region" description="Helical" evidence="1">
    <location>
        <begin position="98"/>
        <end position="116"/>
    </location>
</feature>
<feature type="transmembrane region" description="Helical" evidence="1">
    <location>
        <begin position="150"/>
        <end position="168"/>
    </location>
</feature>
<evidence type="ECO:0000256" key="1">
    <source>
        <dbReference type="SAM" id="Phobius"/>
    </source>
</evidence>
<protein>
    <submittedName>
        <fullName evidence="2">Uncharacterized protein</fullName>
    </submittedName>
</protein>
<evidence type="ECO:0000313" key="2">
    <source>
        <dbReference type="EMBL" id="QEC67649.1"/>
    </source>
</evidence>
<dbReference type="KEGG" id="pgin:FRZ67_10225"/>
<dbReference type="OrthoDB" id="670335at2"/>
<gene>
    <name evidence="2" type="ORF">FRZ67_10225</name>
</gene>
<dbReference type="AlphaFoldDB" id="A0A5B8V8U5"/>
<keyword evidence="1" id="KW-0812">Transmembrane</keyword>
<keyword evidence="3" id="KW-1185">Reference proteome</keyword>
<organism evidence="2 3">
    <name type="scientific">Panacibacter ginsenosidivorans</name>
    <dbReference type="NCBI Taxonomy" id="1813871"/>
    <lineage>
        <taxon>Bacteria</taxon>
        <taxon>Pseudomonadati</taxon>
        <taxon>Bacteroidota</taxon>
        <taxon>Chitinophagia</taxon>
        <taxon>Chitinophagales</taxon>
        <taxon>Chitinophagaceae</taxon>
        <taxon>Panacibacter</taxon>
    </lineage>
</organism>
<keyword evidence="1" id="KW-1133">Transmembrane helix</keyword>
<feature type="transmembrane region" description="Helical" evidence="1">
    <location>
        <begin position="174"/>
        <end position="192"/>
    </location>
</feature>
<name>A0A5B8V8U5_9BACT</name>
<evidence type="ECO:0000313" key="3">
    <source>
        <dbReference type="Proteomes" id="UP000321533"/>
    </source>
</evidence>
<feature type="transmembrane region" description="Helical" evidence="1">
    <location>
        <begin position="33"/>
        <end position="53"/>
    </location>
</feature>
<sequence>MDNNNPDFDPQQSLQLIESMINRAKDKFAEGGFMYLLWGWAVFFLSLTQFVLLHFFQYTYHYIVWMFCWVIVIYQLVHMRKKYRKQKVRTYTDYIIGYIWLTFVVLIFLLGFLIGRLTSGEYYTHIVPIVLALYGMPIFLTGIIMRFKPLIIGGIGCWLLCVITTFIINYDYQFLMIPLAMLIAWIIPGYLLRAKYKSQ</sequence>
<feature type="transmembrane region" description="Helical" evidence="1">
    <location>
        <begin position="59"/>
        <end position="77"/>
    </location>
</feature>
<dbReference type="RefSeq" id="WP_147189456.1">
    <property type="nucleotide sequence ID" value="NZ_CP042435.1"/>
</dbReference>
<accession>A0A5B8V8U5</accession>
<reference evidence="2 3" key="1">
    <citation type="journal article" date="2016" name="Int. J. Syst. Evol. Microbiol.">
        <title>Panacibacter ginsenosidivorans gen. nov., sp. nov., with ginsenoside converting activity isolated from soil of a ginseng field.</title>
        <authorList>
            <person name="Siddiqi M.Z."/>
            <person name="Muhammad Shafi S."/>
            <person name="Choi K.D."/>
            <person name="Im W.T."/>
        </authorList>
    </citation>
    <scope>NUCLEOTIDE SEQUENCE [LARGE SCALE GENOMIC DNA]</scope>
    <source>
        <strain evidence="2 3">Gsoil1550</strain>
    </source>
</reference>
<dbReference type="EMBL" id="CP042435">
    <property type="protein sequence ID" value="QEC67649.1"/>
    <property type="molecule type" value="Genomic_DNA"/>
</dbReference>